<proteinExistence type="predicted"/>
<protein>
    <submittedName>
        <fullName evidence="1">Uncharacterized protein</fullName>
    </submittedName>
</protein>
<dbReference type="Proteomes" id="UP000267804">
    <property type="component" value="Chromosome"/>
</dbReference>
<evidence type="ECO:0000313" key="2">
    <source>
        <dbReference type="Proteomes" id="UP000267804"/>
    </source>
</evidence>
<accession>A0A386WEW5</accession>
<reference evidence="1 2" key="1">
    <citation type="submission" date="2017-10" db="EMBL/GenBank/DDBJ databases">
        <title>Integration of genomic and chemical information greatly accelerates assignment of the full stereostructure of myelolactone, a potent inhibitor of myeloma from a marine-derived Micromonospora.</title>
        <authorList>
            <person name="Kim M.C."/>
            <person name="Machado H."/>
            <person name="Jensen P.R."/>
            <person name="Fenical W."/>
        </authorList>
    </citation>
    <scope>NUCLEOTIDE SEQUENCE [LARGE SCALE GENOMIC DNA]</scope>
    <source>
        <strain evidence="1 2">CNY-010</strain>
    </source>
</reference>
<organism evidence="1 2">
    <name type="scientific">Micromonospora tulbaghiae</name>
    <dbReference type="NCBI Taxonomy" id="479978"/>
    <lineage>
        <taxon>Bacteria</taxon>
        <taxon>Bacillati</taxon>
        <taxon>Actinomycetota</taxon>
        <taxon>Actinomycetes</taxon>
        <taxon>Micromonosporales</taxon>
        <taxon>Micromonosporaceae</taxon>
        <taxon>Micromonospora</taxon>
    </lineage>
</organism>
<dbReference type="EMBL" id="CP024087">
    <property type="protein sequence ID" value="AYF26865.1"/>
    <property type="molecule type" value="Genomic_DNA"/>
</dbReference>
<gene>
    <name evidence="1" type="ORF">CSH63_05245</name>
</gene>
<evidence type="ECO:0000313" key="1">
    <source>
        <dbReference type="EMBL" id="AYF26865.1"/>
    </source>
</evidence>
<dbReference type="KEGG" id="mtua:CSH63_05245"/>
<sequence length="96" mass="9761">MDRSPSNETSLSPAIRCYACLARADALDLELTWPGISLGHPVLASEGFRLNGGAGGQYGAGDRSAPETIAGVSSEADLAATVADVIRSFAAPIPMG</sequence>
<name>A0A386WEW5_9ACTN</name>
<dbReference type="AlphaFoldDB" id="A0A386WEW5"/>